<sequence>MPNPTVPAADPRPAACEGELEAMEKQILAAPIRTLGDAAIHAIKPGIKHPHICPARSRANDEVRARCARLR</sequence>
<evidence type="ECO:0000313" key="1">
    <source>
        <dbReference type="EMBL" id="QRG09310.1"/>
    </source>
</evidence>
<dbReference type="EMBL" id="CP063362">
    <property type="protein sequence ID" value="QRG09310.1"/>
    <property type="molecule type" value="Genomic_DNA"/>
</dbReference>
<proteinExistence type="predicted"/>
<dbReference type="RefSeq" id="WP_203196234.1">
    <property type="nucleotide sequence ID" value="NZ_CP063362.1"/>
</dbReference>
<keyword evidence="2" id="KW-1185">Reference proteome</keyword>
<organism evidence="1 2">
    <name type="scientific">Xanthobacter dioxanivorans</name>
    <dbReference type="NCBI Taxonomy" id="2528964"/>
    <lineage>
        <taxon>Bacteria</taxon>
        <taxon>Pseudomonadati</taxon>
        <taxon>Pseudomonadota</taxon>
        <taxon>Alphaproteobacteria</taxon>
        <taxon>Hyphomicrobiales</taxon>
        <taxon>Xanthobacteraceae</taxon>
        <taxon>Xanthobacter</taxon>
    </lineage>
</organism>
<accession>A0A974SKY1</accession>
<dbReference type="AlphaFoldDB" id="A0A974SKY1"/>
<name>A0A974SKY1_9HYPH</name>
<dbReference type="Proteomes" id="UP000596427">
    <property type="component" value="Chromosome"/>
</dbReference>
<gene>
    <name evidence="1" type="ORF">EZH22_14270</name>
</gene>
<dbReference type="KEGG" id="xdi:EZH22_14270"/>
<reference evidence="1 2" key="1">
    <citation type="submission" date="2020-10" db="EMBL/GenBank/DDBJ databases">
        <title>Degradation of 1,4-Dioxane by Xanthobacter sp. YN2, via a Novel Group-2 Soluble Di-Iron Monooxygenase.</title>
        <authorList>
            <person name="Ma F."/>
            <person name="Wang Y."/>
            <person name="Yang J."/>
            <person name="Guo H."/>
            <person name="Su D."/>
            <person name="Yu L."/>
        </authorList>
    </citation>
    <scope>NUCLEOTIDE SEQUENCE [LARGE SCALE GENOMIC DNA]</scope>
    <source>
        <strain evidence="1 2">YN2</strain>
    </source>
</reference>
<evidence type="ECO:0000313" key="2">
    <source>
        <dbReference type="Proteomes" id="UP000596427"/>
    </source>
</evidence>
<protein>
    <submittedName>
        <fullName evidence="1">Uncharacterized protein</fullName>
    </submittedName>
</protein>